<organism evidence="1">
    <name type="scientific">Anguilla anguilla</name>
    <name type="common">European freshwater eel</name>
    <name type="synonym">Muraena anguilla</name>
    <dbReference type="NCBI Taxonomy" id="7936"/>
    <lineage>
        <taxon>Eukaryota</taxon>
        <taxon>Metazoa</taxon>
        <taxon>Chordata</taxon>
        <taxon>Craniata</taxon>
        <taxon>Vertebrata</taxon>
        <taxon>Euteleostomi</taxon>
        <taxon>Actinopterygii</taxon>
        <taxon>Neopterygii</taxon>
        <taxon>Teleostei</taxon>
        <taxon>Anguilliformes</taxon>
        <taxon>Anguillidae</taxon>
        <taxon>Anguilla</taxon>
    </lineage>
</organism>
<sequence length="32" mass="3782">MQQYKMGSLTIQNNFNLTLPILCCQNHRKLQC</sequence>
<reference evidence="1" key="2">
    <citation type="journal article" date="2015" name="Fish Shellfish Immunol.">
        <title>Early steps in the European eel (Anguilla anguilla)-Vibrio vulnificus interaction in the gills: Role of the RtxA13 toxin.</title>
        <authorList>
            <person name="Callol A."/>
            <person name="Pajuelo D."/>
            <person name="Ebbesson L."/>
            <person name="Teles M."/>
            <person name="MacKenzie S."/>
            <person name="Amaro C."/>
        </authorList>
    </citation>
    <scope>NUCLEOTIDE SEQUENCE</scope>
</reference>
<proteinExistence type="predicted"/>
<dbReference type="AlphaFoldDB" id="A0A0E9SSN1"/>
<protein>
    <submittedName>
        <fullName evidence="1">Uncharacterized protein</fullName>
    </submittedName>
</protein>
<evidence type="ECO:0000313" key="1">
    <source>
        <dbReference type="EMBL" id="JAH44354.1"/>
    </source>
</evidence>
<name>A0A0E9SSN1_ANGAN</name>
<reference evidence="1" key="1">
    <citation type="submission" date="2014-11" db="EMBL/GenBank/DDBJ databases">
        <authorList>
            <person name="Amaro Gonzalez C."/>
        </authorList>
    </citation>
    <scope>NUCLEOTIDE SEQUENCE</scope>
</reference>
<dbReference type="EMBL" id="GBXM01064223">
    <property type="protein sequence ID" value="JAH44354.1"/>
    <property type="molecule type" value="Transcribed_RNA"/>
</dbReference>
<accession>A0A0E9SSN1</accession>